<keyword evidence="4" id="KW-0378">Hydrolase</keyword>
<dbReference type="InterPro" id="IPR041122">
    <property type="entry name" value="RecJ_OB"/>
</dbReference>
<dbReference type="Pfam" id="PF02272">
    <property type="entry name" value="DHHA1"/>
    <property type="match status" value="1"/>
</dbReference>
<gene>
    <name evidence="9" type="ORF">SAMN04490203_3669</name>
</gene>
<evidence type="ECO:0000313" key="9">
    <source>
        <dbReference type="EMBL" id="SED03843.1"/>
    </source>
</evidence>
<dbReference type="InterPro" id="IPR051673">
    <property type="entry name" value="SSDNA_exonuclease_RecJ"/>
</dbReference>
<dbReference type="PANTHER" id="PTHR30255">
    <property type="entry name" value="SINGLE-STRANDED-DNA-SPECIFIC EXONUCLEASE RECJ"/>
    <property type="match status" value="1"/>
</dbReference>
<dbReference type="Pfam" id="PF01368">
    <property type="entry name" value="DHH"/>
    <property type="match status" value="1"/>
</dbReference>
<evidence type="ECO:0000259" key="7">
    <source>
        <dbReference type="Pfam" id="PF02272"/>
    </source>
</evidence>
<protein>
    <recommendedName>
        <fullName evidence="2">Single-stranded-DNA-specific exonuclease RecJ</fullName>
    </recommendedName>
</protein>
<evidence type="ECO:0000256" key="3">
    <source>
        <dbReference type="ARBA" id="ARBA00022722"/>
    </source>
</evidence>
<feature type="domain" description="DHHA1" evidence="7">
    <location>
        <begin position="391"/>
        <end position="482"/>
    </location>
</feature>
<feature type="domain" description="RecJ OB" evidence="8">
    <location>
        <begin position="498"/>
        <end position="601"/>
    </location>
</feature>
<dbReference type="SUPFAM" id="SSF64182">
    <property type="entry name" value="DHH phosphoesterases"/>
    <property type="match status" value="1"/>
</dbReference>
<dbReference type="InterPro" id="IPR038763">
    <property type="entry name" value="DHH_sf"/>
</dbReference>
<evidence type="ECO:0000256" key="2">
    <source>
        <dbReference type="ARBA" id="ARBA00019841"/>
    </source>
</evidence>
<evidence type="ECO:0000256" key="5">
    <source>
        <dbReference type="ARBA" id="ARBA00022839"/>
    </source>
</evidence>
<dbReference type="PANTHER" id="PTHR30255:SF2">
    <property type="entry name" value="SINGLE-STRANDED-DNA-SPECIFIC EXONUCLEASE RECJ"/>
    <property type="match status" value="1"/>
</dbReference>
<comment type="caution">
    <text evidence="9">The sequence shown here is derived from an EMBL/GenBank/DDBJ whole genome shotgun (WGS) entry which is preliminary data.</text>
</comment>
<keyword evidence="10" id="KW-1185">Reference proteome</keyword>
<dbReference type="InterPro" id="IPR003156">
    <property type="entry name" value="DHHA1_dom"/>
</dbReference>
<evidence type="ECO:0000256" key="1">
    <source>
        <dbReference type="ARBA" id="ARBA00005915"/>
    </source>
</evidence>
<accession>A0A1H4XDY5</accession>
<feature type="domain" description="DDH" evidence="6">
    <location>
        <begin position="106"/>
        <end position="263"/>
    </location>
</feature>
<reference evidence="9 10" key="1">
    <citation type="submission" date="2016-10" db="EMBL/GenBank/DDBJ databases">
        <authorList>
            <person name="Varghese N."/>
            <person name="Submissions S."/>
        </authorList>
    </citation>
    <scope>NUCLEOTIDE SEQUENCE [LARGE SCALE GENOMIC DNA]</scope>
    <source>
        <strain evidence="9 10">BS3652</strain>
    </source>
</reference>
<organism evidence="9 10">
    <name type="scientific">Pseudomonas taetrolens</name>
    <dbReference type="NCBI Taxonomy" id="47884"/>
    <lineage>
        <taxon>Bacteria</taxon>
        <taxon>Pseudomonadati</taxon>
        <taxon>Pseudomonadota</taxon>
        <taxon>Gammaproteobacteria</taxon>
        <taxon>Pseudomonadales</taxon>
        <taxon>Pseudomonadaceae</taxon>
        <taxon>Pseudomonas</taxon>
    </lineage>
</organism>
<dbReference type="GO" id="GO:0004527">
    <property type="term" value="F:exonuclease activity"/>
    <property type="evidence" value="ECO:0007669"/>
    <property type="project" value="UniProtKB-KW"/>
</dbReference>
<dbReference type="Gene3D" id="3.10.310.30">
    <property type="match status" value="1"/>
</dbReference>
<dbReference type="InterPro" id="IPR004610">
    <property type="entry name" value="RecJ"/>
</dbReference>
<dbReference type="EMBL" id="FNRS01000001">
    <property type="protein sequence ID" value="SED03843.1"/>
    <property type="molecule type" value="Genomic_DNA"/>
</dbReference>
<dbReference type="Proteomes" id="UP000183155">
    <property type="component" value="Unassembled WGS sequence"/>
</dbReference>
<comment type="similarity">
    <text evidence="1">Belongs to the RecJ family.</text>
</comment>
<dbReference type="NCBIfam" id="TIGR00644">
    <property type="entry name" value="recJ"/>
    <property type="match status" value="1"/>
</dbReference>
<dbReference type="Pfam" id="PF17768">
    <property type="entry name" value="RecJ_OB"/>
    <property type="match status" value="1"/>
</dbReference>
<dbReference type="Gene3D" id="3.90.1640.30">
    <property type="match status" value="1"/>
</dbReference>
<dbReference type="InterPro" id="IPR001667">
    <property type="entry name" value="DDH_dom"/>
</dbReference>
<evidence type="ECO:0000313" key="10">
    <source>
        <dbReference type="Proteomes" id="UP000183155"/>
    </source>
</evidence>
<evidence type="ECO:0000259" key="8">
    <source>
        <dbReference type="Pfam" id="PF17768"/>
    </source>
</evidence>
<evidence type="ECO:0000256" key="4">
    <source>
        <dbReference type="ARBA" id="ARBA00022801"/>
    </source>
</evidence>
<keyword evidence="3" id="KW-0540">Nuclease</keyword>
<keyword evidence="5 9" id="KW-0269">Exonuclease</keyword>
<name>A0A1H4XDY5_PSETA</name>
<evidence type="ECO:0000259" key="6">
    <source>
        <dbReference type="Pfam" id="PF01368"/>
    </source>
</evidence>
<proteinExistence type="inferred from homology"/>
<sequence>MTVASTKFNCSGCKANAVKTRAEHVHLKYDPETPRQLMRIEPRPLPEILPFLGEMPTLLTRLYAARGVQSQAELDKSLARLIPYQQLKGIDAAVDLLVVALEQRQRILIVGDFDADGATASTVGMLGLRLLGAAHVDYLVPNRFEYGYGLTPEIVEVALTRTPQLLITVDNGISSIEGVAAAKKAGLSVLVTDHHLPGSELPAADAIVNPNQPGCEFPSKALAGVGVIFYVLIALRARLNSLGWYQNSKAPNIAELLDLVALGSVADVVPLDANNRILVHQGLERIRAGRARPGLKAILEVAKRDHTRITSTDLGFILGPRLNAAGRLDDMSLGIECLLTDDANAARDMAVQLDEMNQDRKSIEQGMQREALAQLKDLTVDNLPFGLCLFDPQWHQGVIGILASRLKERYFRPTFAFADAGDGMLKGSGRSVPGFHIRDALSVVAAQHPELISKYGGHAMAAGLTLPEANFPLFSQAFDAEVRRQLREDDLTGRMLSDGSLAVEEFHLELARALRNAGPWGQHFPEPLFHGVFQLVEQRIVGERHLKVVLKTECGSVKLDGIAFGIDRDVWPNPTIRWVELAYKLDLNEFRGNETVQLMIAHIEPR</sequence>